<evidence type="ECO:0000313" key="9">
    <source>
        <dbReference type="EMBL" id="TFZ03839.1"/>
    </source>
</evidence>
<comment type="caution">
    <text evidence="9">The sequence shown here is derived from an EMBL/GenBank/DDBJ whole genome shotgun (WGS) entry which is preliminary data.</text>
</comment>
<dbReference type="CDD" id="cd06912">
    <property type="entry name" value="GT_MraY_like"/>
    <property type="match status" value="1"/>
</dbReference>
<feature type="transmembrane region" description="Helical" evidence="8">
    <location>
        <begin position="135"/>
        <end position="154"/>
    </location>
</feature>
<gene>
    <name evidence="9" type="ORF">EZ216_09315</name>
</gene>
<dbReference type="GO" id="GO:0016780">
    <property type="term" value="F:phosphotransferase activity, for other substituted phosphate groups"/>
    <property type="evidence" value="ECO:0007669"/>
    <property type="project" value="InterPro"/>
</dbReference>
<keyword evidence="6 8" id="KW-0472">Membrane</keyword>
<keyword evidence="7" id="KW-0479">Metal-binding</keyword>
<feature type="transmembrane region" description="Helical" evidence="8">
    <location>
        <begin position="331"/>
        <end position="352"/>
    </location>
</feature>
<evidence type="ECO:0000256" key="5">
    <source>
        <dbReference type="ARBA" id="ARBA00022989"/>
    </source>
</evidence>
<feature type="transmembrane region" description="Helical" evidence="8">
    <location>
        <begin position="216"/>
        <end position="235"/>
    </location>
</feature>
<dbReference type="OrthoDB" id="9783652at2"/>
<dbReference type="GO" id="GO:0071555">
    <property type="term" value="P:cell wall organization"/>
    <property type="evidence" value="ECO:0007669"/>
    <property type="project" value="TreeGrafter"/>
</dbReference>
<dbReference type="EMBL" id="SMLK01000002">
    <property type="protein sequence ID" value="TFZ03839.1"/>
    <property type="molecule type" value="Genomic_DNA"/>
</dbReference>
<reference evidence="9 10" key="1">
    <citation type="submission" date="2019-03" db="EMBL/GenBank/DDBJ databases">
        <title>Ramlibacter sp. 18x22-1, whole genome shotgun sequence.</title>
        <authorList>
            <person name="Zhang X."/>
            <person name="Feng G."/>
            <person name="Zhu H."/>
        </authorList>
    </citation>
    <scope>NUCLEOTIDE SEQUENCE [LARGE SCALE GENOMIC DNA]</scope>
    <source>
        <strain evidence="9 10">18x22-1</strain>
    </source>
</reference>
<evidence type="ECO:0000256" key="7">
    <source>
        <dbReference type="PIRSR" id="PIRSR600715-1"/>
    </source>
</evidence>
<comment type="cofactor">
    <cofactor evidence="7">
        <name>Mg(2+)</name>
        <dbReference type="ChEBI" id="CHEBI:18420"/>
    </cofactor>
</comment>
<dbReference type="PANTHER" id="PTHR22926">
    <property type="entry name" value="PHOSPHO-N-ACETYLMURAMOYL-PENTAPEPTIDE-TRANSFERASE"/>
    <property type="match status" value="1"/>
</dbReference>
<dbReference type="Proteomes" id="UP000297839">
    <property type="component" value="Unassembled WGS sequence"/>
</dbReference>
<protein>
    <submittedName>
        <fullName evidence="9">Glycosyl transferase</fullName>
    </submittedName>
</protein>
<dbReference type="Pfam" id="PF00953">
    <property type="entry name" value="Glycos_transf_4"/>
    <property type="match status" value="1"/>
</dbReference>
<feature type="transmembrane region" description="Helical" evidence="8">
    <location>
        <begin position="241"/>
        <end position="260"/>
    </location>
</feature>
<feature type="transmembrane region" description="Helical" evidence="8">
    <location>
        <begin position="6"/>
        <end position="23"/>
    </location>
</feature>
<dbReference type="GO" id="GO:0005886">
    <property type="term" value="C:plasma membrane"/>
    <property type="evidence" value="ECO:0007669"/>
    <property type="project" value="UniProtKB-SubCell"/>
</dbReference>
<evidence type="ECO:0000256" key="6">
    <source>
        <dbReference type="ARBA" id="ARBA00023136"/>
    </source>
</evidence>
<evidence type="ECO:0000256" key="1">
    <source>
        <dbReference type="ARBA" id="ARBA00004651"/>
    </source>
</evidence>
<dbReference type="PANTHER" id="PTHR22926:SF3">
    <property type="entry name" value="UNDECAPRENYL-PHOSPHATE ALPHA-N-ACETYLGLUCOSAMINYL 1-PHOSPHATE TRANSFERASE"/>
    <property type="match status" value="1"/>
</dbReference>
<keyword evidence="2" id="KW-1003">Cell membrane</keyword>
<keyword evidence="10" id="KW-1185">Reference proteome</keyword>
<feature type="transmembrane region" description="Helical" evidence="8">
    <location>
        <begin position="103"/>
        <end position="123"/>
    </location>
</feature>
<feature type="binding site" evidence="7">
    <location>
        <position position="155"/>
    </location>
    <ligand>
        <name>Mg(2+)</name>
        <dbReference type="ChEBI" id="CHEBI:18420"/>
    </ligand>
</feature>
<keyword evidence="4 8" id="KW-0812">Transmembrane</keyword>
<dbReference type="AlphaFoldDB" id="A0A4Z0C0S4"/>
<accession>A0A4Z0C0S4</accession>
<evidence type="ECO:0000256" key="2">
    <source>
        <dbReference type="ARBA" id="ARBA00022475"/>
    </source>
</evidence>
<name>A0A4Z0C0S4_9BURK</name>
<feature type="binding site" evidence="7">
    <location>
        <position position="215"/>
    </location>
    <ligand>
        <name>Mg(2+)</name>
        <dbReference type="ChEBI" id="CHEBI:18420"/>
    </ligand>
</feature>
<evidence type="ECO:0000256" key="8">
    <source>
        <dbReference type="SAM" id="Phobius"/>
    </source>
</evidence>
<feature type="transmembrane region" description="Helical" evidence="8">
    <location>
        <begin position="72"/>
        <end position="91"/>
    </location>
</feature>
<feature type="transmembrane region" description="Helical" evidence="8">
    <location>
        <begin position="161"/>
        <end position="180"/>
    </location>
</feature>
<dbReference type="GO" id="GO:0044038">
    <property type="term" value="P:cell wall macromolecule biosynthetic process"/>
    <property type="evidence" value="ECO:0007669"/>
    <property type="project" value="TreeGrafter"/>
</dbReference>
<sequence length="363" mass="40454">MFAFIVALLISVITTTVVLRYNHVHERWSSDHSEGVQKFHKDSIPRIGGLGLGVALVGVSLVQGVLGDPYSQPFVLLLLCASPAFLGGLAEDLTKKVGVLPRLFLTMLAAVLGFFVLDAQLTSVDVGFIDRALRWWPLALLVTAIAVGGVANAINIIDGYNGLSGVVSCVILAGLGYIAFQIGDILVFRACLAMIGAIIGFLFWNWPWGRIFLGDGGAYLIGFWIGELSLLLLARNPQVSPWFPLLLVAYPVVETLFSIYRRMVVRRGHPGLPDAVHLHQLIFRRLVRWSVGSEQARHLTVRNSMTAPYLWLISSLSVFPAVLLWRSTFWLQVVFVCFAALYVWFYASLVRFKSMKWWITRRH</sequence>
<dbReference type="InterPro" id="IPR000715">
    <property type="entry name" value="Glycosyl_transferase_4"/>
</dbReference>
<feature type="transmembrane region" description="Helical" evidence="8">
    <location>
        <begin position="44"/>
        <end position="66"/>
    </location>
</feature>
<keyword evidence="7" id="KW-0460">Magnesium</keyword>
<dbReference type="GO" id="GO:0009103">
    <property type="term" value="P:lipopolysaccharide biosynthetic process"/>
    <property type="evidence" value="ECO:0007669"/>
    <property type="project" value="TreeGrafter"/>
</dbReference>
<keyword evidence="5 8" id="KW-1133">Transmembrane helix</keyword>
<dbReference type="GO" id="GO:0046872">
    <property type="term" value="F:metal ion binding"/>
    <property type="evidence" value="ECO:0007669"/>
    <property type="project" value="UniProtKB-KW"/>
</dbReference>
<feature type="transmembrane region" description="Helical" evidence="8">
    <location>
        <begin position="307"/>
        <end position="325"/>
    </location>
</feature>
<evidence type="ECO:0000313" key="10">
    <source>
        <dbReference type="Proteomes" id="UP000297839"/>
    </source>
</evidence>
<feature type="transmembrane region" description="Helical" evidence="8">
    <location>
        <begin position="186"/>
        <end position="204"/>
    </location>
</feature>
<evidence type="ECO:0000256" key="3">
    <source>
        <dbReference type="ARBA" id="ARBA00022679"/>
    </source>
</evidence>
<evidence type="ECO:0000256" key="4">
    <source>
        <dbReference type="ARBA" id="ARBA00022692"/>
    </source>
</evidence>
<dbReference type="RefSeq" id="WP_135249464.1">
    <property type="nucleotide sequence ID" value="NZ_SMLK01000002.1"/>
</dbReference>
<organism evidence="9 10">
    <name type="scientific">Ramlibacter humi</name>
    <dbReference type="NCBI Taxonomy" id="2530451"/>
    <lineage>
        <taxon>Bacteria</taxon>
        <taxon>Pseudomonadati</taxon>
        <taxon>Pseudomonadota</taxon>
        <taxon>Betaproteobacteria</taxon>
        <taxon>Burkholderiales</taxon>
        <taxon>Comamonadaceae</taxon>
        <taxon>Ramlibacter</taxon>
    </lineage>
</organism>
<proteinExistence type="predicted"/>
<keyword evidence="3 9" id="KW-0808">Transferase</keyword>
<comment type="subcellular location">
    <subcellularLocation>
        <location evidence="1">Cell membrane</location>
        <topology evidence="1">Multi-pass membrane protein</topology>
    </subcellularLocation>
</comment>